<reference evidence="12" key="1">
    <citation type="journal article" date="2016" name="Genome Announc.">
        <title>Draft Genome Sequence of the Syntrophic Lactate-Degrading Bacterium Tepidanaerobacter syntrophicus JLT.</title>
        <authorList>
            <person name="Matsuura N."/>
            <person name="Ohashi A."/>
            <person name="Tourlousse D.M."/>
            <person name="Sekiguchi Y."/>
        </authorList>
    </citation>
    <scope>NUCLEOTIDE SEQUENCE [LARGE SCALE GENOMIC DNA]</scope>
    <source>
        <strain evidence="12">JL</strain>
    </source>
</reference>
<dbReference type="OrthoDB" id="9772736at2"/>
<evidence type="ECO:0000256" key="9">
    <source>
        <dbReference type="ARBA" id="ARBA00023014"/>
    </source>
</evidence>
<feature type="domain" description="FAD/NAD(P)-binding" evidence="11">
    <location>
        <begin position="391"/>
        <end position="614"/>
    </location>
</feature>
<dbReference type="PRINTS" id="PR00368">
    <property type="entry name" value="FADPNR"/>
</dbReference>
<dbReference type="EMBL" id="DF976999">
    <property type="protein sequence ID" value="GAQ24404.1"/>
    <property type="molecule type" value="Genomic_DNA"/>
</dbReference>
<dbReference type="PANTHER" id="PTHR42917:SF2">
    <property type="entry name" value="2,4-DIENOYL-COA REDUCTASE [(2E)-ENOYL-COA-PRODUCING]"/>
    <property type="match status" value="1"/>
</dbReference>
<dbReference type="GO" id="GO:0016491">
    <property type="term" value="F:oxidoreductase activity"/>
    <property type="evidence" value="ECO:0007669"/>
    <property type="project" value="UniProtKB-KW"/>
</dbReference>
<dbReference type="AlphaFoldDB" id="A0A0U9HEU6"/>
<evidence type="ECO:0000256" key="7">
    <source>
        <dbReference type="ARBA" id="ARBA00023002"/>
    </source>
</evidence>
<keyword evidence="6" id="KW-0479">Metal-binding</keyword>
<sequence length="651" mass="70795">MKVYPNLFSPLQIGPLTFKNRIEAAPGNTGYNTEEGFLTPETVAYFEMKAKGGAALVVIGESNVHTKTGVAHGRMPCLDNPDILPSLIRTTDAIKRHGAFSSIQLVHPGRRANADYYKGTIYGPSAAPPLFGGPIVEMDEDIIAEVVEAFGDAAEMAKLGGCDMCMVHGSHGWLLHQFLSPLTNHRKDRFGGSIENRARISLMVVENIRKKCGPGFPIEFRLSGTEHTEGGYTIEDMVEFSKMLDGKVDIIHVSCGTFHDPKTNVKMFSSPFCERGLNVPLAAAIKNAVKTSKVAVVGGLNDPAMMDEIIASGKADIVAIGRGLLADPYLPKKAKMRKANDITPCQRCLVCLSGDFVPYVKYPTRSLRCTVNPIIGREQEAMVVKPFEGRKKVLVIGGGPAGMEAAITAADMGHEVVLCEKEDKLGGLINFSEHVPFKIDLMKFKDLLIQRVNERAIKVMLNTEATPEVVEYISPDVIIAAVGAHPIIPNIPGIDSEKVVLAADIYNKNVNIGDNVVVVGGGLVGCEEALYFAQHGKKVKVLEMKPEVIPDGAYLYREALLLEIAKYPIELLTNTICKEIKNEGVIAVTANGEEKLYEADNVIIAVGLKADPNDTNKFRKYAPEFYLIGDCLKPKRVLEAIRSGYDAAMSI</sequence>
<accession>A0A0U9HEU6</accession>
<dbReference type="Pfam" id="PF07992">
    <property type="entry name" value="Pyr_redox_2"/>
    <property type="match status" value="1"/>
</dbReference>
<dbReference type="Gene3D" id="3.20.20.70">
    <property type="entry name" value="Aldolase class I"/>
    <property type="match status" value="1"/>
</dbReference>
<dbReference type="PRINTS" id="PR00469">
    <property type="entry name" value="PNDRDTASEII"/>
</dbReference>
<gene>
    <name evidence="12" type="ORF">TSYNT_5231</name>
</gene>
<evidence type="ECO:0000259" key="10">
    <source>
        <dbReference type="Pfam" id="PF00724"/>
    </source>
</evidence>
<comment type="cofactor">
    <cofactor evidence="1">
        <name>FMN</name>
        <dbReference type="ChEBI" id="CHEBI:58210"/>
    </cofactor>
</comment>
<dbReference type="Gene3D" id="3.50.50.60">
    <property type="entry name" value="FAD/NAD(P)-binding domain"/>
    <property type="match status" value="1"/>
</dbReference>
<keyword evidence="9" id="KW-0411">Iron-sulfur</keyword>
<dbReference type="RefSeq" id="WP_059031474.1">
    <property type="nucleotide sequence ID" value="NZ_DF976999.1"/>
</dbReference>
<dbReference type="STRING" id="224999.GCA_001485475_00386"/>
<evidence type="ECO:0000313" key="12">
    <source>
        <dbReference type="EMBL" id="GAQ24404.1"/>
    </source>
</evidence>
<dbReference type="GO" id="GO:0010181">
    <property type="term" value="F:FMN binding"/>
    <property type="evidence" value="ECO:0007669"/>
    <property type="project" value="InterPro"/>
</dbReference>
<feature type="domain" description="NADH:flavin oxidoreductase/NADH oxidase N-terminal" evidence="10">
    <location>
        <begin position="7"/>
        <end position="337"/>
    </location>
</feature>
<evidence type="ECO:0000256" key="6">
    <source>
        <dbReference type="ARBA" id="ARBA00022723"/>
    </source>
</evidence>
<evidence type="ECO:0000256" key="2">
    <source>
        <dbReference type="ARBA" id="ARBA00001966"/>
    </source>
</evidence>
<evidence type="ECO:0000256" key="5">
    <source>
        <dbReference type="ARBA" id="ARBA00022643"/>
    </source>
</evidence>
<dbReference type="GO" id="GO:0051536">
    <property type="term" value="F:iron-sulfur cluster binding"/>
    <property type="evidence" value="ECO:0007669"/>
    <property type="project" value="UniProtKB-KW"/>
</dbReference>
<dbReference type="InterPro" id="IPR051793">
    <property type="entry name" value="NADH:flavin_oxidoreductase"/>
</dbReference>
<dbReference type="CDD" id="cd02803">
    <property type="entry name" value="OYE_like_FMN_family"/>
    <property type="match status" value="1"/>
</dbReference>
<dbReference type="Proteomes" id="UP000062160">
    <property type="component" value="Unassembled WGS sequence"/>
</dbReference>
<evidence type="ECO:0000259" key="11">
    <source>
        <dbReference type="Pfam" id="PF07992"/>
    </source>
</evidence>
<name>A0A0U9HEU6_9FIRM</name>
<evidence type="ECO:0000256" key="4">
    <source>
        <dbReference type="ARBA" id="ARBA00022630"/>
    </source>
</evidence>
<dbReference type="InterPro" id="IPR023753">
    <property type="entry name" value="FAD/NAD-binding_dom"/>
</dbReference>
<dbReference type="InterPro" id="IPR013785">
    <property type="entry name" value="Aldolase_TIM"/>
</dbReference>
<evidence type="ECO:0000256" key="3">
    <source>
        <dbReference type="ARBA" id="ARBA00011048"/>
    </source>
</evidence>
<dbReference type="InterPro" id="IPR001155">
    <property type="entry name" value="OxRdtase_FMN_N"/>
</dbReference>
<keyword evidence="5" id="KW-0288">FMN</keyword>
<protein>
    <submittedName>
        <fullName evidence="12">2,4-dienoyl-CoA reductase</fullName>
    </submittedName>
</protein>
<keyword evidence="13" id="KW-1185">Reference proteome</keyword>
<proteinExistence type="inferred from homology"/>
<dbReference type="SUPFAM" id="SSF51905">
    <property type="entry name" value="FAD/NAD(P)-binding domain"/>
    <property type="match status" value="1"/>
</dbReference>
<dbReference type="SUPFAM" id="SSF51395">
    <property type="entry name" value="FMN-linked oxidoreductases"/>
    <property type="match status" value="1"/>
</dbReference>
<dbReference type="Pfam" id="PF00724">
    <property type="entry name" value="Oxidored_FMN"/>
    <property type="match status" value="1"/>
</dbReference>
<dbReference type="GO" id="GO:0046872">
    <property type="term" value="F:metal ion binding"/>
    <property type="evidence" value="ECO:0007669"/>
    <property type="project" value="UniProtKB-KW"/>
</dbReference>
<keyword evidence="7" id="KW-0560">Oxidoreductase</keyword>
<evidence type="ECO:0000256" key="1">
    <source>
        <dbReference type="ARBA" id="ARBA00001917"/>
    </source>
</evidence>
<dbReference type="Gene3D" id="3.40.50.720">
    <property type="entry name" value="NAD(P)-binding Rossmann-like Domain"/>
    <property type="match status" value="1"/>
</dbReference>
<evidence type="ECO:0000256" key="8">
    <source>
        <dbReference type="ARBA" id="ARBA00023004"/>
    </source>
</evidence>
<comment type="cofactor">
    <cofactor evidence="2">
        <name>[4Fe-4S] cluster</name>
        <dbReference type="ChEBI" id="CHEBI:49883"/>
    </cofactor>
</comment>
<evidence type="ECO:0000313" key="13">
    <source>
        <dbReference type="Proteomes" id="UP000062160"/>
    </source>
</evidence>
<keyword evidence="4" id="KW-0285">Flavoprotein</keyword>
<dbReference type="InterPro" id="IPR036188">
    <property type="entry name" value="FAD/NAD-bd_sf"/>
</dbReference>
<keyword evidence="8" id="KW-0408">Iron</keyword>
<organism evidence="12">
    <name type="scientific">Tepidanaerobacter syntrophicus</name>
    <dbReference type="NCBI Taxonomy" id="224999"/>
    <lineage>
        <taxon>Bacteria</taxon>
        <taxon>Bacillati</taxon>
        <taxon>Bacillota</taxon>
        <taxon>Clostridia</taxon>
        <taxon>Thermosediminibacterales</taxon>
        <taxon>Tepidanaerobacteraceae</taxon>
        <taxon>Tepidanaerobacter</taxon>
    </lineage>
</organism>
<comment type="similarity">
    <text evidence="3">In the N-terminal section; belongs to the NADH:flavin oxidoreductase/NADH oxidase family.</text>
</comment>
<dbReference type="PANTHER" id="PTHR42917">
    <property type="entry name" value="2,4-DIENOYL-COA REDUCTASE"/>
    <property type="match status" value="1"/>
</dbReference>